<dbReference type="InterPro" id="IPR013766">
    <property type="entry name" value="Thioredoxin_domain"/>
</dbReference>
<keyword evidence="1" id="KW-0812">Transmembrane</keyword>
<dbReference type="InterPro" id="IPR000866">
    <property type="entry name" value="AhpC/TSA"/>
</dbReference>
<dbReference type="Proteomes" id="UP000229681">
    <property type="component" value="Unassembled WGS sequence"/>
</dbReference>
<dbReference type="InterPro" id="IPR050553">
    <property type="entry name" value="Thioredoxin_ResA/DsbE_sf"/>
</dbReference>
<accession>A0A2M8PGP6</accession>
<organism evidence="3 4">
    <name type="scientific">Candidatus Thermofonsia Clade 1 bacterium</name>
    <dbReference type="NCBI Taxonomy" id="2364210"/>
    <lineage>
        <taxon>Bacteria</taxon>
        <taxon>Bacillati</taxon>
        <taxon>Chloroflexota</taxon>
        <taxon>Candidatus Thermofontia</taxon>
        <taxon>Candidatus Thermofonsia Clade 1</taxon>
    </lineage>
</organism>
<keyword evidence="1" id="KW-1133">Transmembrane helix</keyword>
<dbReference type="GO" id="GO:0016491">
    <property type="term" value="F:oxidoreductase activity"/>
    <property type="evidence" value="ECO:0007669"/>
    <property type="project" value="InterPro"/>
</dbReference>
<feature type="transmembrane region" description="Helical" evidence="1">
    <location>
        <begin position="25"/>
        <end position="47"/>
    </location>
</feature>
<dbReference type="CDD" id="cd02966">
    <property type="entry name" value="TlpA_like_family"/>
    <property type="match status" value="1"/>
</dbReference>
<sequence>MTHSQLEPDGAQNSPKPHPPYRPTLAIFLIMPIAAALVALWLAEAFVARDAVSGRREDAPPAVGLTPFTLIGSPAPDFELATPKGESLRLSEQRGAWLVLNFWATWCPPCRAEMPILQALHDSPSEAARALGTVRVIAINRDESAAAVQAFLDELKLSLPVALDPGGKVSNRYGVLSLPMTYFIDPEGIVRHRHIGKLTEELLEQTLRKLASSNAP</sequence>
<dbReference type="Pfam" id="PF00578">
    <property type="entry name" value="AhpC-TSA"/>
    <property type="match status" value="1"/>
</dbReference>
<name>A0A2M8PGP6_9CHLR</name>
<evidence type="ECO:0000259" key="2">
    <source>
        <dbReference type="PROSITE" id="PS51352"/>
    </source>
</evidence>
<dbReference type="GO" id="GO:0016209">
    <property type="term" value="F:antioxidant activity"/>
    <property type="evidence" value="ECO:0007669"/>
    <property type="project" value="InterPro"/>
</dbReference>
<dbReference type="SUPFAM" id="SSF52833">
    <property type="entry name" value="Thioredoxin-like"/>
    <property type="match status" value="1"/>
</dbReference>
<dbReference type="PROSITE" id="PS51352">
    <property type="entry name" value="THIOREDOXIN_2"/>
    <property type="match status" value="1"/>
</dbReference>
<feature type="domain" description="Thioredoxin" evidence="2">
    <location>
        <begin position="69"/>
        <end position="212"/>
    </location>
</feature>
<protein>
    <recommendedName>
        <fullName evidence="2">Thioredoxin domain-containing protein</fullName>
    </recommendedName>
</protein>
<evidence type="ECO:0000313" key="3">
    <source>
        <dbReference type="EMBL" id="PJF36715.1"/>
    </source>
</evidence>
<dbReference type="PROSITE" id="PS00194">
    <property type="entry name" value="THIOREDOXIN_1"/>
    <property type="match status" value="1"/>
</dbReference>
<dbReference type="AlphaFoldDB" id="A0A2M8PGP6"/>
<gene>
    <name evidence="3" type="ORF">CUN49_03985</name>
</gene>
<comment type="caution">
    <text evidence="3">The sequence shown here is derived from an EMBL/GenBank/DDBJ whole genome shotgun (WGS) entry which is preliminary data.</text>
</comment>
<evidence type="ECO:0000313" key="4">
    <source>
        <dbReference type="Proteomes" id="UP000229681"/>
    </source>
</evidence>
<dbReference type="EMBL" id="PGTM01000035">
    <property type="protein sequence ID" value="PJF36715.1"/>
    <property type="molecule type" value="Genomic_DNA"/>
</dbReference>
<dbReference type="InterPro" id="IPR017937">
    <property type="entry name" value="Thioredoxin_CS"/>
</dbReference>
<evidence type="ECO:0000256" key="1">
    <source>
        <dbReference type="SAM" id="Phobius"/>
    </source>
</evidence>
<dbReference type="PANTHER" id="PTHR42852:SF13">
    <property type="entry name" value="PROTEIN DIPZ"/>
    <property type="match status" value="1"/>
</dbReference>
<dbReference type="PANTHER" id="PTHR42852">
    <property type="entry name" value="THIOL:DISULFIDE INTERCHANGE PROTEIN DSBE"/>
    <property type="match status" value="1"/>
</dbReference>
<keyword evidence="1" id="KW-0472">Membrane</keyword>
<dbReference type="Gene3D" id="3.40.30.10">
    <property type="entry name" value="Glutaredoxin"/>
    <property type="match status" value="1"/>
</dbReference>
<proteinExistence type="predicted"/>
<dbReference type="InterPro" id="IPR036249">
    <property type="entry name" value="Thioredoxin-like_sf"/>
</dbReference>
<reference evidence="3 4" key="1">
    <citation type="submission" date="2017-11" db="EMBL/GenBank/DDBJ databases">
        <title>Evolution of Phototrophy in the Chloroflexi Phylum Driven by Horizontal Gene Transfer.</title>
        <authorList>
            <person name="Ward L.M."/>
            <person name="Hemp J."/>
            <person name="Shih P.M."/>
            <person name="Mcglynn S.E."/>
            <person name="Fischer W."/>
        </authorList>
    </citation>
    <scope>NUCLEOTIDE SEQUENCE [LARGE SCALE GENOMIC DNA]</scope>
    <source>
        <strain evidence="3">JP3_13</strain>
    </source>
</reference>